<name>A0A9X3MP09_9ACTN</name>
<dbReference type="CDD" id="cd06577">
    <property type="entry name" value="PASTA_pknB"/>
    <property type="match status" value="1"/>
</dbReference>
<dbReference type="SUPFAM" id="SSF82171">
    <property type="entry name" value="DPP6 N-terminal domain-like"/>
    <property type="match status" value="1"/>
</dbReference>
<reference evidence="3" key="1">
    <citation type="submission" date="2022-10" db="EMBL/GenBank/DDBJ databases">
        <title>The WGS of Solirubrobacter ginsenosidimutans DSM 21036.</title>
        <authorList>
            <person name="Jiang Z."/>
        </authorList>
    </citation>
    <scope>NUCLEOTIDE SEQUENCE</scope>
    <source>
        <strain evidence="3">DSM 21036</strain>
    </source>
</reference>
<feature type="compositionally biased region" description="Low complexity" evidence="1">
    <location>
        <begin position="471"/>
        <end position="489"/>
    </location>
</feature>
<proteinExistence type="predicted"/>
<evidence type="ECO:0000256" key="1">
    <source>
        <dbReference type="SAM" id="MobiDB-lite"/>
    </source>
</evidence>
<feature type="domain" description="PASTA" evidence="2">
    <location>
        <begin position="384"/>
        <end position="448"/>
    </location>
</feature>
<dbReference type="AlphaFoldDB" id="A0A9X3MP09"/>
<dbReference type="EMBL" id="JAPDOD010000002">
    <property type="protein sequence ID" value="MDA0159161.1"/>
    <property type="molecule type" value="Genomic_DNA"/>
</dbReference>
<dbReference type="Proteomes" id="UP001149140">
    <property type="component" value="Unassembled WGS sequence"/>
</dbReference>
<keyword evidence="4" id="KW-1185">Reference proteome</keyword>
<dbReference type="SMART" id="SM00740">
    <property type="entry name" value="PASTA"/>
    <property type="match status" value="2"/>
</dbReference>
<evidence type="ECO:0000313" key="4">
    <source>
        <dbReference type="Proteomes" id="UP001149140"/>
    </source>
</evidence>
<evidence type="ECO:0000313" key="3">
    <source>
        <dbReference type="EMBL" id="MDA0159161.1"/>
    </source>
</evidence>
<feature type="compositionally biased region" description="Pro residues" evidence="1">
    <location>
        <begin position="452"/>
        <end position="470"/>
    </location>
</feature>
<evidence type="ECO:0000259" key="2">
    <source>
        <dbReference type="PROSITE" id="PS51178"/>
    </source>
</evidence>
<dbReference type="RefSeq" id="WP_270037833.1">
    <property type="nucleotide sequence ID" value="NZ_JAPDOD010000002.1"/>
</dbReference>
<gene>
    <name evidence="3" type="ORF">OM076_02695</name>
</gene>
<dbReference type="Pfam" id="PF03793">
    <property type="entry name" value="PASTA"/>
    <property type="match status" value="1"/>
</dbReference>
<protein>
    <submittedName>
        <fullName evidence="3">PASTA domain-containing protein</fullName>
    </submittedName>
</protein>
<organism evidence="3 4">
    <name type="scientific">Solirubrobacter ginsenosidimutans</name>
    <dbReference type="NCBI Taxonomy" id="490573"/>
    <lineage>
        <taxon>Bacteria</taxon>
        <taxon>Bacillati</taxon>
        <taxon>Actinomycetota</taxon>
        <taxon>Thermoleophilia</taxon>
        <taxon>Solirubrobacterales</taxon>
        <taxon>Solirubrobacteraceae</taxon>
        <taxon>Solirubrobacter</taxon>
    </lineage>
</organism>
<accession>A0A9X3MP09</accession>
<dbReference type="InterPro" id="IPR005543">
    <property type="entry name" value="PASTA_dom"/>
</dbReference>
<comment type="caution">
    <text evidence="3">The sequence shown here is derived from an EMBL/GenBank/DDBJ whole genome shotgun (WGS) entry which is preliminary data.</text>
</comment>
<feature type="region of interest" description="Disordered" evidence="1">
    <location>
        <begin position="446"/>
        <end position="489"/>
    </location>
</feature>
<sequence>MTKPVGHPSPSLELECLKCGTVAVNRDFCSCGEYLAWEATTLPSDGSEPSAYRPPAPTDTYEATLLTLRDPASLDEPGAAVSVSVMPGTGVGVLATVRNQSQIVDAFDVRVDGLPDTWWTVSPATVFLNPWGTSEEFEQEVQVQLHPPKASESQAREWPLTVVAHSRALDVDVARAPATLTIQPFHDTVMRAGPERRRGRRHAGFDVVVENRGNSPMEIAIAAEDTAARCPVTITPERTTVPVGGSVAAVVRVGVPFPLIFARPVDHRLTITHQANGADCEQEPSRVTFQQRPWLPWWLPPAVGVLAAFITLVLMLKRHPEAPNLTGRTVENATKLLNKHDLKVGRTTYESAPKGIAVGSVIAQVPEAGAEIVRGTVDITLAEAPKRGLVPSVTGGTLGAAAHALAAEHLGDSPQPPNAGDDWIVIRQDPARGSTPEVGTKVTLAVESPTPAATPTPTPTATPTPTPTPTPAASAAPPATKVKSDLAASAGAPKAKAKATANANPTAKAAALPPLPKTFVFAGATSGRLYRWASADAKAESLTAPAYRLQTPTKTDDGYVAVQILDAGRRLVWIAADGKTVDAIAEGGYYRPAYSPSRGLLAVIAADGQGDAPDAGNLCVMDPHDTGAPACAPALADGRRIGRPSWAPNGRSVLALAAGPDGDYNELLTFAPNGDDPAQWAAPTRIYRSAGFRSAVWVSNDRIAVLLAVRPGGPAHLRLLGRRPDGSFKQVKDFPALTGSELAATGHYLALQRGDSATGGAIDLLDADRAHPWLRRLTTGVNPAWAG</sequence>
<dbReference type="Gene3D" id="3.30.10.20">
    <property type="match status" value="2"/>
</dbReference>
<dbReference type="PROSITE" id="PS51178">
    <property type="entry name" value="PASTA"/>
    <property type="match status" value="1"/>
</dbReference>